<dbReference type="RefSeq" id="WP_217451883.1">
    <property type="nucleotide sequence ID" value="NZ_JABFCR010000001.1"/>
</dbReference>
<keyword evidence="1" id="KW-1134">Transmembrane beta strand</keyword>
<accession>A0ABX1W400</accession>
<dbReference type="Proteomes" id="UP000566071">
    <property type="component" value="Unassembled WGS sequence"/>
</dbReference>
<dbReference type="PROSITE" id="PS52016">
    <property type="entry name" value="TONB_DEPENDENT_REC_3"/>
    <property type="match status" value="1"/>
</dbReference>
<proteinExistence type="inferred from homology"/>
<name>A0ABX1W400_9SPHI</name>
<evidence type="ECO:0000313" key="2">
    <source>
        <dbReference type="EMBL" id="NNU33000.1"/>
    </source>
</evidence>
<dbReference type="EMBL" id="JABFCR010000001">
    <property type="protein sequence ID" value="NNU33000.1"/>
    <property type="molecule type" value="Genomic_DNA"/>
</dbReference>
<comment type="subcellular location">
    <subcellularLocation>
        <location evidence="1">Cell outer membrane</location>
        <topology evidence="1">Multi-pass membrane protein</topology>
    </subcellularLocation>
</comment>
<keyword evidence="1" id="KW-0472">Membrane</keyword>
<keyword evidence="1" id="KW-0812">Transmembrane</keyword>
<keyword evidence="1" id="KW-0998">Cell outer membrane</keyword>
<comment type="caution">
    <text evidence="2">The sequence shown here is derived from an EMBL/GenBank/DDBJ whole genome shotgun (WGS) entry which is preliminary data.</text>
</comment>
<organism evidence="2 3">
    <name type="scientific">Mucilaginibacter humi</name>
    <dbReference type="NCBI Taxonomy" id="2732510"/>
    <lineage>
        <taxon>Bacteria</taxon>
        <taxon>Pseudomonadati</taxon>
        <taxon>Bacteroidota</taxon>
        <taxon>Sphingobacteriia</taxon>
        <taxon>Sphingobacteriales</taxon>
        <taxon>Sphingobacteriaceae</taxon>
        <taxon>Mucilaginibacter</taxon>
    </lineage>
</organism>
<comment type="similarity">
    <text evidence="1">Belongs to the TonB-dependent receptor family.</text>
</comment>
<dbReference type="InterPro" id="IPR037066">
    <property type="entry name" value="Plug_dom_sf"/>
</dbReference>
<protein>
    <recommendedName>
        <fullName evidence="4">TonB-dependent receptor plug domain-containing protein</fullName>
    </recommendedName>
</protein>
<evidence type="ECO:0000256" key="1">
    <source>
        <dbReference type="PROSITE-ProRule" id="PRU01360"/>
    </source>
</evidence>
<reference evidence="2 3" key="1">
    <citation type="submission" date="2020-05" db="EMBL/GenBank/DDBJ databases">
        <authorList>
            <person name="Khan S.A."/>
            <person name="Jeon C.O."/>
            <person name="Chun B.H."/>
        </authorList>
    </citation>
    <scope>NUCLEOTIDE SEQUENCE [LARGE SCALE GENOMIC DNA]</scope>
    <source>
        <strain evidence="2 3">S1162</strain>
    </source>
</reference>
<gene>
    <name evidence="2" type="ORF">HK413_00125</name>
</gene>
<keyword evidence="3" id="KW-1185">Reference proteome</keyword>
<dbReference type="Gene3D" id="2.170.130.10">
    <property type="entry name" value="TonB-dependent receptor, plug domain"/>
    <property type="match status" value="1"/>
</dbReference>
<sequence>MIDGKEASEKEMKALSVSEIEKINVNKDKEMVDKYGDKAKNGVIFITTKKAK</sequence>
<evidence type="ECO:0000313" key="3">
    <source>
        <dbReference type="Proteomes" id="UP000566071"/>
    </source>
</evidence>
<keyword evidence="1" id="KW-0813">Transport</keyword>
<dbReference type="InterPro" id="IPR039426">
    <property type="entry name" value="TonB-dep_rcpt-like"/>
</dbReference>
<evidence type="ECO:0008006" key="4">
    <source>
        <dbReference type="Google" id="ProtNLM"/>
    </source>
</evidence>